<gene>
    <name evidence="3" type="ORF">RUM44_009993</name>
</gene>
<keyword evidence="1" id="KW-0862">Zinc</keyword>
<comment type="caution">
    <text evidence="3">The sequence shown here is derived from an EMBL/GenBank/DDBJ whole genome shotgun (WGS) entry which is preliminary data.</text>
</comment>
<dbReference type="PROSITE" id="PS50157">
    <property type="entry name" value="ZINC_FINGER_C2H2_2"/>
    <property type="match status" value="3"/>
</dbReference>
<evidence type="ECO:0000256" key="1">
    <source>
        <dbReference type="PROSITE-ProRule" id="PRU00042"/>
    </source>
</evidence>
<dbReference type="EMBL" id="JAWJWF010000045">
    <property type="protein sequence ID" value="KAK6627515.1"/>
    <property type="molecule type" value="Genomic_DNA"/>
</dbReference>
<organism evidence="3 4">
    <name type="scientific">Polyplax serrata</name>
    <name type="common">Common mouse louse</name>
    <dbReference type="NCBI Taxonomy" id="468196"/>
    <lineage>
        <taxon>Eukaryota</taxon>
        <taxon>Metazoa</taxon>
        <taxon>Ecdysozoa</taxon>
        <taxon>Arthropoda</taxon>
        <taxon>Hexapoda</taxon>
        <taxon>Insecta</taxon>
        <taxon>Pterygota</taxon>
        <taxon>Neoptera</taxon>
        <taxon>Paraneoptera</taxon>
        <taxon>Psocodea</taxon>
        <taxon>Troctomorpha</taxon>
        <taxon>Phthiraptera</taxon>
        <taxon>Anoplura</taxon>
        <taxon>Polyplacidae</taxon>
        <taxon>Polyplax</taxon>
    </lineage>
</organism>
<feature type="domain" description="C2H2-type" evidence="2">
    <location>
        <begin position="359"/>
        <end position="382"/>
    </location>
</feature>
<keyword evidence="4" id="KW-1185">Reference proteome</keyword>
<feature type="domain" description="C2H2-type" evidence="2">
    <location>
        <begin position="43"/>
        <end position="68"/>
    </location>
</feature>
<dbReference type="PROSITE" id="PS00028">
    <property type="entry name" value="ZINC_FINGER_C2H2_1"/>
    <property type="match status" value="3"/>
</dbReference>
<reference evidence="3 4" key="1">
    <citation type="submission" date="2023-09" db="EMBL/GenBank/DDBJ databases">
        <title>Genomes of two closely related lineages of the louse Polyplax serrata with different host specificities.</title>
        <authorList>
            <person name="Martinu J."/>
            <person name="Tarabai H."/>
            <person name="Stefka J."/>
            <person name="Hypsa V."/>
        </authorList>
    </citation>
    <scope>NUCLEOTIDE SEQUENCE [LARGE SCALE GENOMIC DNA]</scope>
    <source>
        <strain evidence="3">98ZLc_SE</strain>
    </source>
</reference>
<dbReference type="Proteomes" id="UP001359485">
    <property type="component" value="Unassembled WGS sequence"/>
</dbReference>
<accession>A0ABR1AUB9</accession>
<dbReference type="InterPro" id="IPR013087">
    <property type="entry name" value="Znf_C2H2_type"/>
</dbReference>
<dbReference type="SMART" id="SM00355">
    <property type="entry name" value="ZnF_C2H2"/>
    <property type="match status" value="5"/>
</dbReference>
<proteinExistence type="predicted"/>
<name>A0ABR1AUB9_POLSC</name>
<feature type="domain" description="C2H2-type" evidence="2">
    <location>
        <begin position="394"/>
        <end position="419"/>
    </location>
</feature>
<keyword evidence="1" id="KW-0863">Zinc-finger</keyword>
<evidence type="ECO:0000259" key="2">
    <source>
        <dbReference type="PROSITE" id="PS50157"/>
    </source>
</evidence>
<evidence type="ECO:0000313" key="3">
    <source>
        <dbReference type="EMBL" id="KAK6627515.1"/>
    </source>
</evidence>
<sequence length="419" mass="48653">MNNVSFVSVYENVSSNEEVFSKSNVYRTINDLLSVNGDVEVVVFCPLCVNTFEYKFSLFEHLRTVHYGFLIKVKDRHYSFKECPFCNAKFYGEHLTAKHSLLYHSKVIRHLFVNSESKCSFCGVGFKNKDYSTTVGHIEKMHFMEFEEEFRKKFSSTTSEMTFSEFINITVGDQNARLDSCLPDTSDTEKSSSSINILKSGAKNFVESSKINCFDFTELKQQLQTIKDSENKKIYKTRSIMKNVTNSPFQKSVRRVLRFDIPDDLSEANKENSMVTQKLSFIKDCCSNKNSFLNVDDGITKNVEQNSDSNSLTIWQDFPKHSSTPIAANKNFGTECMRDVNQVQLKCNICPKNNLEFEFKCGKCKQLFKENLDLVCHVKNNHKKFNMKILNPSYRCAICNARFFKNRFLKKHHRLHRPY</sequence>
<keyword evidence="1" id="KW-0479">Metal-binding</keyword>
<evidence type="ECO:0000313" key="4">
    <source>
        <dbReference type="Proteomes" id="UP001359485"/>
    </source>
</evidence>
<protein>
    <recommendedName>
        <fullName evidence="2">C2H2-type domain-containing protein</fullName>
    </recommendedName>
</protein>
<dbReference type="Gene3D" id="3.30.160.60">
    <property type="entry name" value="Classic Zinc Finger"/>
    <property type="match status" value="1"/>
</dbReference>